<accession>A0A8A3PL53</accession>
<evidence type="ECO:0000313" key="1">
    <source>
        <dbReference type="EMBL" id="QSZ35743.1"/>
    </source>
</evidence>
<dbReference type="EMBL" id="CP063410">
    <property type="protein sequence ID" value="QSZ35743.1"/>
    <property type="molecule type" value="Genomic_DNA"/>
</dbReference>
<keyword evidence="2" id="KW-1185">Reference proteome</keyword>
<proteinExistence type="predicted"/>
<gene>
    <name evidence="1" type="ORF">DSL72_006865</name>
</gene>
<dbReference type="OrthoDB" id="3499536at2759"/>
<organism evidence="1 2">
    <name type="scientific">Monilinia vaccinii-corymbosi</name>
    <dbReference type="NCBI Taxonomy" id="61207"/>
    <lineage>
        <taxon>Eukaryota</taxon>
        <taxon>Fungi</taxon>
        <taxon>Dikarya</taxon>
        <taxon>Ascomycota</taxon>
        <taxon>Pezizomycotina</taxon>
        <taxon>Leotiomycetes</taxon>
        <taxon>Helotiales</taxon>
        <taxon>Sclerotiniaceae</taxon>
        <taxon>Monilinia</taxon>
    </lineage>
</organism>
<sequence length="326" mass="37642">MAFPSGRLVPLVFDTTLRDGPRDITLNFKILPDLCIAPLLITSRFFNSQVHREYNKIEIPKLSRGSKTQIFKALPNHQRPWNMFPHQSRRNNFGAKKSASRYLAHVYLQPKIDTLVIDYQELFKLYLAGGSINLSRVTHLALLNSRNCEFSYSLWLEYNEIDVGHLMYAMLSDQCPALEKLSLVVGRKQDIGNMHINSEDMIFDITDEFCYFEWENKRGAPQHVHKLGKLLNTARRIISDFKRFPQHGNPQHEVSASTLQFWATREPVPALTARLDRDKSWREDGKICAEPRLYFPGVHAYLPAHQDGTILDKYKGIAQIFDGAPW</sequence>
<dbReference type="Proteomes" id="UP000672032">
    <property type="component" value="Chromosome 6"/>
</dbReference>
<dbReference type="AlphaFoldDB" id="A0A8A3PL53"/>
<name>A0A8A3PL53_9HELO</name>
<protein>
    <submittedName>
        <fullName evidence="1">Uncharacterized protein</fullName>
    </submittedName>
</protein>
<reference evidence="1" key="1">
    <citation type="submission" date="2020-10" db="EMBL/GenBank/DDBJ databases">
        <title>Genome Sequence of Monilinia vaccinii-corymbosi Sheds Light on Mummy Berry Disease Infection of Blueberry and Mating Type.</title>
        <authorList>
            <person name="Yow A.G."/>
            <person name="Zhang Y."/>
            <person name="Bansal K."/>
            <person name="Eacker S.M."/>
            <person name="Sullivan S."/>
            <person name="Liachko I."/>
            <person name="Cubeta M.A."/>
            <person name="Rollins J.A."/>
            <person name="Ashrafi H."/>
        </authorList>
    </citation>
    <scope>NUCLEOTIDE SEQUENCE</scope>
    <source>
        <strain evidence="1">RL-1</strain>
    </source>
</reference>
<evidence type="ECO:0000313" key="2">
    <source>
        <dbReference type="Proteomes" id="UP000672032"/>
    </source>
</evidence>